<organism evidence="2 3">
    <name type="scientific">Pseudomonas koreensis</name>
    <dbReference type="NCBI Taxonomy" id="198620"/>
    <lineage>
        <taxon>Bacteria</taxon>
        <taxon>Pseudomonadati</taxon>
        <taxon>Pseudomonadota</taxon>
        <taxon>Gammaproteobacteria</taxon>
        <taxon>Pseudomonadales</taxon>
        <taxon>Pseudomonadaceae</taxon>
        <taxon>Pseudomonas</taxon>
    </lineage>
</organism>
<dbReference type="RefSeq" id="WP_064588792.1">
    <property type="nucleotide sequence ID" value="NZ_CP015852.1"/>
</dbReference>
<protein>
    <submittedName>
        <fullName evidence="2">Uncharacterized protein</fullName>
    </submittedName>
</protein>
<keyword evidence="1" id="KW-0812">Transmembrane</keyword>
<accession>A0AAC9BUX5</accession>
<gene>
    <name evidence="2" type="ORF">A8L59_19735</name>
</gene>
<evidence type="ECO:0000313" key="2">
    <source>
        <dbReference type="EMBL" id="ANH99545.1"/>
    </source>
</evidence>
<name>A0AAC9BUX5_9PSED</name>
<proteinExistence type="predicted"/>
<reference evidence="2 3" key="1">
    <citation type="submission" date="2016-05" db="EMBL/GenBank/DDBJ databases">
        <authorList>
            <person name="Wang S."/>
            <person name="Zhu B."/>
        </authorList>
    </citation>
    <scope>NUCLEOTIDE SEQUENCE [LARGE SCALE GENOMIC DNA]</scope>
    <source>
        <strain evidence="2 3">CRS05-R5</strain>
    </source>
</reference>
<dbReference type="Proteomes" id="UP000078142">
    <property type="component" value="Chromosome"/>
</dbReference>
<dbReference type="GeneID" id="93490624"/>
<keyword evidence="1" id="KW-1133">Transmembrane helix</keyword>
<evidence type="ECO:0000313" key="3">
    <source>
        <dbReference type="Proteomes" id="UP000078142"/>
    </source>
</evidence>
<feature type="transmembrane region" description="Helical" evidence="1">
    <location>
        <begin position="50"/>
        <end position="70"/>
    </location>
</feature>
<evidence type="ECO:0000256" key="1">
    <source>
        <dbReference type="SAM" id="Phobius"/>
    </source>
</evidence>
<feature type="transmembrane region" description="Helical" evidence="1">
    <location>
        <begin position="90"/>
        <end position="111"/>
    </location>
</feature>
<dbReference type="AlphaFoldDB" id="A0AAC9BUX5"/>
<dbReference type="EMBL" id="CP015852">
    <property type="protein sequence ID" value="ANH99545.1"/>
    <property type="molecule type" value="Genomic_DNA"/>
</dbReference>
<sequence>MDSPSTLKDKICKCFDYKKTIQCQKITINRSDLKLYIKEYDEVQDAKRSWHLPLTVLISLFIALATTSFQPSVSIPFLDFNLSMPDGMRSVLWAATIVFSVWTAVASVRALRSESPFELLLKKIDKSILNRPDRTSVFVIKREVDGEVKLLVEKKASWSCYFLPYVKQAALTEYASSQKLGTTKSLGDKLGVDAKNIKIDLLQEFNFKSEKFDPPQNVVKEYHFEIFHVKIFKQLLPDVNFTVGDRDYEWRTLNELESDVNTKRNNKDIMNQLRDNYNDLVLNVGCHDA</sequence>
<keyword evidence="1" id="KW-0472">Membrane</keyword>